<sequence length="349" mass="38369">MSEISWFSALCDDDYEQLGIVDTNLQSSWNHCSDIVRTVHDAGFDNVLLPSGYDLGIDTLAFASAMAPSITNMKLLTAIRCGEVWVPQLARQLATLNQILNGRLSINIISSEMPGESLDGPHRYARTIETMNSLRTLLNGERLDIDGEFIQLHLDAPRICRESPQTPQFYFGGLSNEARDAAAAAADVYLMWPDTQDAIAETIADLRSRAAAYNRTLKFGYRVHVIVRETEDEARDAAAHLISAVDVATGDAIRSRSLDSSSVGVRRQAELRESAGHDGFVEPHLWTGIGKARSGCGAAIVGTPQQVIDKIHKYEEMGIEAFILSGYPHKQEAQRFAELVLPHLNHGPL</sequence>
<evidence type="ECO:0000256" key="4">
    <source>
        <dbReference type="ARBA" id="ARBA00023033"/>
    </source>
</evidence>
<dbReference type="EMBL" id="CAETWZ010000112">
    <property type="protein sequence ID" value="CAB4368258.1"/>
    <property type="molecule type" value="Genomic_DNA"/>
</dbReference>
<organism evidence="6">
    <name type="scientific">freshwater metagenome</name>
    <dbReference type="NCBI Taxonomy" id="449393"/>
    <lineage>
        <taxon>unclassified sequences</taxon>
        <taxon>metagenomes</taxon>
        <taxon>ecological metagenomes</taxon>
    </lineage>
</organism>
<dbReference type="GO" id="GO:0046306">
    <property type="term" value="P:alkanesulfonate catabolic process"/>
    <property type="evidence" value="ECO:0007669"/>
    <property type="project" value="TreeGrafter"/>
</dbReference>
<evidence type="ECO:0000256" key="2">
    <source>
        <dbReference type="ARBA" id="ARBA00022643"/>
    </source>
</evidence>
<dbReference type="Pfam" id="PF00296">
    <property type="entry name" value="Bac_luciferase"/>
    <property type="match status" value="1"/>
</dbReference>
<dbReference type="PANTHER" id="PTHR42847:SF4">
    <property type="entry name" value="ALKANESULFONATE MONOOXYGENASE-RELATED"/>
    <property type="match status" value="1"/>
</dbReference>
<evidence type="ECO:0000256" key="3">
    <source>
        <dbReference type="ARBA" id="ARBA00023002"/>
    </source>
</evidence>
<protein>
    <submittedName>
        <fullName evidence="6">Unannotated protein</fullName>
    </submittedName>
</protein>
<gene>
    <name evidence="6" type="ORF">UFOPK4179_01056</name>
</gene>
<dbReference type="AlphaFoldDB" id="A0A6J6AIC1"/>
<dbReference type="Gene3D" id="3.20.20.30">
    <property type="entry name" value="Luciferase-like domain"/>
    <property type="match status" value="1"/>
</dbReference>
<evidence type="ECO:0000259" key="5">
    <source>
        <dbReference type="Pfam" id="PF00296"/>
    </source>
</evidence>
<accession>A0A6J6AIC1</accession>
<evidence type="ECO:0000256" key="1">
    <source>
        <dbReference type="ARBA" id="ARBA00022630"/>
    </source>
</evidence>
<keyword evidence="1" id="KW-0285">Flavoprotein</keyword>
<name>A0A6J6AIC1_9ZZZZ</name>
<keyword evidence="4" id="KW-0503">Monooxygenase</keyword>
<evidence type="ECO:0000313" key="6">
    <source>
        <dbReference type="EMBL" id="CAB4368258.1"/>
    </source>
</evidence>
<dbReference type="InterPro" id="IPR036661">
    <property type="entry name" value="Luciferase-like_sf"/>
</dbReference>
<proteinExistence type="predicted"/>
<dbReference type="InterPro" id="IPR011251">
    <property type="entry name" value="Luciferase-like_dom"/>
</dbReference>
<dbReference type="PANTHER" id="PTHR42847">
    <property type="entry name" value="ALKANESULFONATE MONOOXYGENASE"/>
    <property type="match status" value="1"/>
</dbReference>
<dbReference type="InterPro" id="IPR050172">
    <property type="entry name" value="SsuD_RutA_monooxygenase"/>
</dbReference>
<dbReference type="SUPFAM" id="SSF51679">
    <property type="entry name" value="Bacterial luciferase-like"/>
    <property type="match status" value="1"/>
</dbReference>
<keyword evidence="2" id="KW-0288">FMN</keyword>
<keyword evidence="3" id="KW-0560">Oxidoreductase</keyword>
<dbReference type="GO" id="GO:0008726">
    <property type="term" value="F:alkanesulfonate monooxygenase activity"/>
    <property type="evidence" value="ECO:0007669"/>
    <property type="project" value="TreeGrafter"/>
</dbReference>
<reference evidence="6" key="1">
    <citation type="submission" date="2020-05" db="EMBL/GenBank/DDBJ databases">
        <authorList>
            <person name="Chiriac C."/>
            <person name="Salcher M."/>
            <person name="Ghai R."/>
            <person name="Kavagutti S V."/>
        </authorList>
    </citation>
    <scope>NUCLEOTIDE SEQUENCE</scope>
</reference>
<feature type="domain" description="Luciferase-like" evidence="5">
    <location>
        <begin position="26"/>
        <end position="320"/>
    </location>
</feature>